<dbReference type="PANTHER" id="PTHR13411">
    <property type="entry name" value="PLASMINOGEN RECEPTOR (KT)"/>
    <property type="match status" value="1"/>
</dbReference>
<dbReference type="GO" id="GO:0005886">
    <property type="term" value="C:plasma membrane"/>
    <property type="evidence" value="ECO:0007669"/>
    <property type="project" value="InterPro"/>
</dbReference>
<dbReference type="AlphaFoldDB" id="A0AAN8JR53"/>
<protein>
    <recommendedName>
        <fullName evidence="4">Plasminogen receptor (KT)</fullName>
    </recommendedName>
</protein>
<comment type="caution">
    <text evidence="2">The sequence shown here is derived from an EMBL/GenBank/DDBJ whole genome shotgun (WGS) entry which is preliminary data.</text>
</comment>
<evidence type="ECO:0000313" key="3">
    <source>
        <dbReference type="Proteomes" id="UP001347796"/>
    </source>
</evidence>
<gene>
    <name evidence="2" type="ORF">SNE40_012256</name>
</gene>
<evidence type="ECO:0000256" key="1">
    <source>
        <dbReference type="SAM" id="Phobius"/>
    </source>
</evidence>
<organism evidence="2 3">
    <name type="scientific">Patella caerulea</name>
    <name type="common">Rayed Mediterranean limpet</name>
    <dbReference type="NCBI Taxonomy" id="87958"/>
    <lineage>
        <taxon>Eukaryota</taxon>
        <taxon>Metazoa</taxon>
        <taxon>Spiralia</taxon>
        <taxon>Lophotrochozoa</taxon>
        <taxon>Mollusca</taxon>
        <taxon>Gastropoda</taxon>
        <taxon>Patellogastropoda</taxon>
        <taxon>Patelloidea</taxon>
        <taxon>Patellidae</taxon>
        <taxon>Patella</taxon>
    </lineage>
</organism>
<dbReference type="InterPro" id="IPR019319">
    <property type="entry name" value="Plg-R(KT)"/>
</dbReference>
<evidence type="ECO:0000313" key="2">
    <source>
        <dbReference type="EMBL" id="KAK6180035.1"/>
    </source>
</evidence>
<keyword evidence="1" id="KW-0472">Membrane</keyword>
<evidence type="ECO:0008006" key="4">
    <source>
        <dbReference type="Google" id="ProtNLM"/>
    </source>
</evidence>
<feature type="transmembrane region" description="Helical" evidence="1">
    <location>
        <begin position="53"/>
        <end position="72"/>
    </location>
</feature>
<name>A0AAN8JR53_PATCE</name>
<dbReference type="EMBL" id="JAZGQO010000008">
    <property type="protein sequence ID" value="KAK6180035.1"/>
    <property type="molecule type" value="Genomic_DNA"/>
</dbReference>
<dbReference type="Pfam" id="PF10166">
    <property type="entry name" value="DUF2368"/>
    <property type="match status" value="1"/>
</dbReference>
<reference evidence="2 3" key="1">
    <citation type="submission" date="2024-01" db="EMBL/GenBank/DDBJ databases">
        <title>The genome of the rayed Mediterranean limpet Patella caerulea (Linnaeus, 1758).</title>
        <authorList>
            <person name="Anh-Thu Weber A."/>
            <person name="Halstead-Nussloch G."/>
        </authorList>
    </citation>
    <scope>NUCLEOTIDE SEQUENCE [LARGE SCALE GENOMIC DNA]</scope>
    <source>
        <strain evidence="2">AATW-2023a</strain>
        <tissue evidence="2">Whole specimen</tissue>
    </source>
</reference>
<keyword evidence="3" id="KW-1185">Reference proteome</keyword>
<accession>A0AAN8JR53</accession>
<dbReference type="PANTHER" id="PTHR13411:SF6">
    <property type="entry name" value="PLASMINOGEN RECEPTOR (KT)"/>
    <property type="match status" value="1"/>
</dbReference>
<keyword evidence="1" id="KW-1133">Transmembrane helix</keyword>
<sequence length="154" mass="18021">MGMFISKTMDDNMKKQQEFMIQNQIVMMERQIQMQNQMRERQMAMQLGRSRDLFLWYSSFYTVAFVGLLAGFRKNKSPGMIVPLVPLTFILAYQYDMSYGSKMHRIRAEADRILDMEANLIDLPHGLPAFSAIEAARLKQKDEERLGQSHDLFL</sequence>
<dbReference type="Proteomes" id="UP001347796">
    <property type="component" value="Unassembled WGS sequence"/>
</dbReference>
<feature type="transmembrane region" description="Helical" evidence="1">
    <location>
        <begin position="78"/>
        <end position="95"/>
    </location>
</feature>
<keyword evidence="1" id="KW-0812">Transmembrane</keyword>
<proteinExistence type="predicted"/>